<feature type="region of interest" description="Disordered" evidence="1">
    <location>
        <begin position="41"/>
        <end position="61"/>
    </location>
</feature>
<evidence type="ECO:0000259" key="2">
    <source>
        <dbReference type="PROSITE" id="PS50004"/>
    </source>
</evidence>
<dbReference type="InterPro" id="IPR000008">
    <property type="entry name" value="C2_dom"/>
</dbReference>
<dbReference type="OrthoDB" id="1068731at2759"/>
<accession>A0A6A3BL54</accession>
<dbReference type="PROSITE" id="PS50004">
    <property type="entry name" value="C2"/>
    <property type="match status" value="1"/>
</dbReference>
<organism evidence="3 4">
    <name type="scientific">Hibiscus syriacus</name>
    <name type="common">Rose of Sharon</name>
    <dbReference type="NCBI Taxonomy" id="106335"/>
    <lineage>
        <taxon>Eukaryota</taxon>
        <taxon>Viridiplantae</taxon>
        <taxon>Streptophyta</taxon>
        <taxon>Embryophyta</taxon>
        <taxon>Tracheophyta</taxon>
        <taxon>Spermatophyta</taxon>
        <taxon>Magnoliopsida</taxon>
        <taxon>eudicotyledons</taxon>
        <taxon>Gunneridae</taxon>
        <taxon>Pentapetalae</taxon>
        <taxon>rosids</taxon>
        <taxon>malvids</taxon>
        <taxon>Malvales</taxon>
        <taxon>Malvaceae</taxon>
        <taxon>Malvoideae</taxon>
        <taxon>Hibiscus</taxon>
    </lineage>
</organism>
<dbReference type="SUPFAM" id="SSF49562">
    <property type="entry name" value="C2 domain (Calcium/lipid-binding domain, CaLB)"/>
    <property type="match status" value="1"/>
</dbReference>
<dbReference type="Gene3D" id="2.60.40.150">
    <property type="entry name" value="C2 domain"/>
    <property type="match status" value="1"/>
</dbReference>
<dbReference type="EMBL" id="VEPZ02000820">
    <property type="protein sequence ID" value="KAE8717726.1"/>
    <property type="molecule type" value="Genomic_DNA"/>
</dbReference>
<dbReference type="GO" id="GO:0006952">
    <property type="term" value="P:defense response"/>
    <property type="evidence" value="ECO:0007669"/>
    <property type="project" value="InterPro"/>
</dbReference>
<reference evidence="3" key="1">
    <citation type="submission" date="2019-09" db="EMBL/GenBank/DDBJ databases">
        <title>Draft genome information of white flower Hibiscus syriacus.</title>
        <authorList>
            <person name="Kim Y.-M."/>
        </authorList>
    </citation>
    <scope>NUCLEOTIDE SEQUENCE [LARGE SCALE GENOMIC DNA]</scope>
    <source>
        <strain evidence="3">YM2019G1</strain>
    </source>
</reference>
<sequence length="278" mass="30458">MESSSSFIEVRVISCKSLKPFNFFQKLSVYALVSIATDDDKNVDRKQPQRTPTDREGDGNPEWNHTIRFDLFRGCEKYFLHFDLYHEGAMFGDKFIGEVVILLADLIQESNSGCVRFVTYQVRTRDGKSNGALDFSFKVKVGEDQGLKMESQASLITGYPEPESGSPRVQYPVLDLEGMSVQDLIPIQQTNYCLPPNGYYPPPPSYLPPPAAVAHGGPYCYYPPPPPGSDMWGPATLYGGYGVHGGTQLGSADAPLETWSNGYGAGGVGGNYHSSSGE</sequence>
<dbReference type="CDD" id="cd04051">
    <property type="entry name" value="C2_SRC2_like"/>
    <property type="match status" value="1"/>
</dbReference>
<dbReference type="InterPro" id="IPR035892">
    <property type="entry name" value="C2_domain_sf"/>
</dbReference>
<feature type="compositionally biased region" description="Basic and acidic residues" evidence="1">
    <location>
        <begin position="41"/>
        <end position="58"/>
    </location>
</feature>
<comment type="caution">
    <text evidence="3">The sequence shown here is derived from an EMBL/GenBank/DDBJ whole genome shotgun (WGS) entry which is preliminary data.</text>
</comment>
<dbReference type="AlphaFoldDB" id="A0A6A3BL54"/>
<keyword evidence="4" id="KW-1185">Reference proteome</keyword>
<gene>
    <name evidence="3" type="ORF">F3Y22_tig00110029pilonHSYRG00103</name>
</gene>
<name>A0A6A3BL54_HIBSY</name>
<dbReference type="PANTHER" id="PTHR32246:SF169">
    <property type="entry name" value="PROTEIN SRC2-LIKE"/>
    <property type="match status" value="1"/>
</dbReference>
<dbReference type="PANTHER" id="PTHR32246">
    <property type="entry name" value="INGRESSION PROTEIN FIC1"/>
    <property type="match status" value="1"/>
</dbReference>
<evidence type="ECO:0000256" key="1">
    <source>
        <dbReference type="SAM" id="MobiDB-lite"/>
    </source>
</evidence>
<dbReference type="SMART" id="SM00239">
    <property type="entry name" value="C2"/>
    <property type="match status" value="1"/>
</dbReference>
<protein>
    <recommendedName>
        <fullName evidence="2">C2 domain-containing protein</fullName>
    </recommendedName>
</protein>
<feature type="domain" description="C2" evidence="2">
    <location>
        <begin position="1"/>
        <end position="117"/>
    </location>
</feature>
<evidence type="ECO:0000313" key="3">
    <source>
        <dbReference type="EMBL" id="KAE8717726.1"/>
    </source>
</evidence>
<proteinExistence type="predicted"/>
<dbReference type="Proteomes" id="UP000436088">
    <property type="component" value="Unassembled WGS sequence"/>
</dbReference>
<dbReference type="InterPro" id="IPR044750">
    <property type="entry name" value="C2_SRC2/BAP"/>
</dbReference>
<evidence type="ECO:0000313" key="4">
    <source>
        <dbReference type="Proteomes" id="UP000436088"/>
    </source>
</evidence>
<dbReference type="Pfam" id="PF00168">
    <property type="entry name" value="C2"/>
    <property type="match status" value="1"/>
</dbReference>